<dbReference type="InterPro" id="IPR032675">
    <property type="entry name" value="LRR_dom_sf"/>
</dbReference>
<organism evidence="2 3">
    <name type="scientific">Enterococcus villorum</name>
    <dbReference type="NCBI Taxonomy" id="112904"/>
    <lineage>
        <taxon>Bacteria</taxon>
        <taxon>Bacillati</taxon>
        <taxon>Bacillota</taxon>
        <taxon>Bacilli</taxon>
        <taxon>Lactobacillales</taxon>
        <taxon>Enterococcaceae</taxon>
        <taxon>Enterococcus</taxon>
    </lineage>
</organism>
<comment type="caution">
    <text evidence="2">The sequence shown here is derived from an EMBL/GenBank/DDBJ whole genome shotgun (WGS) entry which is preliminary data.</text>
</comment>
<dbReference type="Proteomes" id="UP000321830">
    <property type="component" value="Unassembled WGS sequence"/>
</dbReference>
<dbReference type="NCBIfam" id="TIGR02167">
    <property type="entry name" value="Liste_lipo_26"/>
    <property type="match status" value="3"/>
</dbReference>
<dbReference type="InterPro" id="IPR005046">
    <property type="entry name" value="DUF285"/>
</dbReference>
<dbReference type="Pfam" id="PF03382">
    <property type="entry name" value="DUF285"/>
    <property type="match status" value="2"/>
</dbReference>
<feature type="compositionally biased region" description="Polar residues" evidence="1">
    <location>
        <begin position="307"/>
        <end position="321"/>
    </location>
</feature>
<proteinExistence type="predicted"/>
<feature type="region of interest" description="Disordered" evidence="1">
    <location>
        <begin position="293"/>
        <end position="321"/>
    </location>
</feature>
<evidence type="ECO:0000313" key="2">
    <source>
        <dbReference type="EMBL" id="GEL91842.1"/>
    </source>
</evidence>
<dbReference type="EMBL" id="BJWF01000010">
    <property type="protein sequence ID" value="GEL91842.1"/>
    <property type="molecule type" value="Genomic_DNA"/>
</dbReference>
<evidence type="ECO:0000256" key="1">
    <source>
        <dbReference type="SAM" id="MobiDB-lite"/>
    </source>
</evidence>
<accession>A0A511J1I0</accession>
<protein>
    <recommendedName>
        <fullName evidence="4">BspA family leucine-rich repeat surface protein</fullName>
    </recommendedName>
</protein>
<name>A0A511J1I0_9ENTE</name>
<dbReference type="RefSeq" id="WP_379899527.1">
    <property type="nucleotide sequence ID" value="NZ_JBHLVG010000002.1"/>
</dbReference>
<dbReference type="AlphaFoldDB" id="A0A511J1I0"/>
<evidence type="ECO:0000313" key="3">
    <source>
        <dbReference type="Proteomes" id="UP000321830"/>
    </source>
</evidence>
<reference evidence="2 3" key="1">
    <citation type="submission" date="2019-07" db="EMBL/GenBank/DDBJ databases">
        <title>Whole genome shotgun sequence of Enterococcus villorum NBRC 100699.</title>
        <authorList>
            <person name="Hosoyama A."/>
            <person name="Uohara A."/>
            <person name="Ohji S."/>
            <person name="Ichikawa N."/>
        </authorList>
    </citation>
    <scope>NUCLEOTIDE SEQUENCE [LARGE SCALE GENOMIC DNA]</scope>
    <source>
        <strain evidence="2 3">NBRC 100699</strain>
    </source>
</reference>
<dbReference type="InterPro" id="IPR011889">
    <property type="entry name" value="Liste_lipo_26"/>
</dbReference>
<sequence length="820" mass="90088">MGLRKIKYISIIVFLLGNVIYQGKYGFAANEFEQSTTTTATKHSTIVESSPTQVSEIASSIAKNQVSTSEARETTTGSYNNILYTLKGTELQLTGISSNESVQEILIDSAFVNGIAPRVDKLVLTSAFFDSLKGKAIDSFIISSSLNLIPCISDGEGRNVELKQAFAGNESLVTVDFGLTDFSSVTDTSEMFANCSNLKMVQINKLYATNLAGMFKNCVSLEQVNIPENVHPVNLADMFNNCPKLVNVVGINQWGTERINNVSGMFLNCGVLMDLDLSQWPINLKKQLNDQIEESGSNKEMSEENAETNLPIQGDYATTPSTSTASEWQYQLSPQSDRYILTKYIGKSTTIIVPNTINGKPTSLQDISKSVFPNYQSITSFKIASGNKVPIQDADLRYAFQFWPALKEVDLTGLDTSAVTNTGAMFANVPLLTKVDLSGWDTSNITDMNYMFNADRQLQELILANWDVRKVTNMTYMFAYLSNLKTLDLSSFQTNQVTNMNSMFIETTNLRLLNLSQFNLTNVRNMGSMFTTSTKSPLLVIAKDSKLLNYNYSSGNRTFTGPTFNAGGGTFADNSPTKNYFQSIAITPTDPKLQIQTFNQFKSSLAVEKPNSIFAGWQVNGVDNASNVTDLLTTTYQATWTSLPEIPSDTDNVRPGTTSLFGLTYIPKQFGFLATPLNESGTQQISFNKQNSFDVGVCDKSQTDSTWSLQAQLVWDRNQVIPGSAIILTNQGSVQKNINDGTTPFNPNTDLVGSGNEVQGAITPAITSNSPVMIMQANPVNHNAVYNYNLGNPYLNIAETKNVQPGIYKGHIEWNLVKAP</sequence>
<gene>
    <name evidence="2" type="ORF">EVI01_11790</name>
</gene>
<dbReference type="Gene3D" id="3.80.10.10">
    <property type="entry name" value="Ribonuclease Inhibitor"/>
    <property type="match status" value="2"/>
</dbReference>
<evidence type="ECO:0008006" key="4">
    <source>
        <dbReference type="Google" id="ProtNLM"/>
    </source>
</evidence>
<dbReference type="SUPFAM" id="SSF52058">
    <property type="entry name" value="L domain-like"/>
    <property type="match status" value="1"/>
</dbReference>